<name>A0A1J4MMK6_9CRYT</name>
<proteinExistence type="predicted"/>
<dbReference type="GeneID" id="39978742"/>
<feature type="transmembrane region" description="Helical" evidence="1">
    <location>
        <begin position="7"/>
        <end position="25"/>
    </location>
</feature>
<reference evidence="2 3" key="1">
    <citation type="submission" date="2016-10" db="EMBL/GenBank/DDBJ databases">
        <title>Reductive evolution of mitochondrial metabolism and differential evolution of invasion-related proteins in Cryptosporidium.</title>
        <authorList>
            <person name="Liu S."/>
            <person name="Roellig D.M."/>
            <person name="Guo Y."/>
            <person name="Li N."/>
            <person name="Frace M.A."/>
            <person name="Tang K."/>
            <person name="Zhang L."/>
            <person name="Feng Y."/>
            <person name="Xiao L."/>
        </authorList>
    </citation>
    <scope>NUCLEOTIDE SEQUENCE [LARGE SCALE GENOMIC DNA]</scope>
    <source>
        <strain evidence="2">39726</strain>
    </source>
</reference>
<sequence length="140" mass="15763">MKLKLKKLLLIISNALIPGFGPLFYGISNISIFGIISGIAILSAFAFVMLISLNGEFFSYETYNNISLALFHKFNGHKLERTLWTILFIILIFTLTLYGLIVYLSYKITINLNQSIEAHAKQNSINNTESKCTKSCQTDT</sequence>
<keyword evidence="1" id="KW-0472">Membrane</keyword>
<evidence type="ECO:0000256" key="1">
    <source>
        <dbReference type="SAM" id="Phobius"/>
    </source>
</evidence>
<dbReference type="RefSeq" id="XP_028876437.1">
    <property type="nucleotide sequence ID" value="XM_029018963.1"/>
</dbReference>
<feature type="transmembrane region" description="Helical" evidence="1">
    <location>
        <begin position="31"/>
        <end position="53"/>
    </location>
</feature>
<accession>A0A1J4MMK6</accession>
<evidence type="ECO:0000313" key="3">
    <source>
        <dbReference type="Proteomes" id="UP000186176"/>
    </source>
</evidence>
<keyword evidence="3" id="KW-1185">Reference proteome</keyword>
<organism evidence="2 3">
    <name type="scientific">Cryptosporidium ubiquitum</name>
    <dbReference type="NCBI Taxonomy" id="857276"/>
    <lineage>
        <taxon>Eukaryota</taxon>
        <taxon>Sar</taxon>
        <taxon>Alveolata</taxon>
        <taxon>Apicomplexa</taxon>
        <taxon>Conoidasida</taxon>
        <taxon>Coccidia</taxon>
        <taxon>Eucoccidiorida</taxon>
        <taxon>Eimeriorina</taxon>
        <taxon>Cryptosporidiidae</taxon>
        <taxon>Cryptosporidium</taxon>
    </lineage>
</organism>
<keyword evidence="1" id="KW-0812">Transmembrane</keyword>
<feature type="transmembrane region" description="Helical" evidence="1">
    <location>
        <begin position="83"/>
        <end position="106"/>
    </location>
</feature>
<dbReference type="Proteomes" id="UP000186176">
    <property type="component" value="Unassembled WGS sequence"/>
</dbReference>
<evidence type="ECO:0000313" key="2">
    <source>
        <dbReference type="EMBL" id="OII75430.1"/>
    </source>
</evidence>
<protein>
    <submittedName>
        <fullName evidence="2">Uncharacterized protein</fullName>
    </submittedName>
</protein>
<dbReference type="EMBL" id="LRBP01000001">
    <property type="protein sequence ID" value="OII75430.1"/>
    <property type="molecule type" value="Genomic_DNA"/>
</dbReference>
<dbReference type="OrthoDB" id="343310at2759"/>
<dbReference type="AlphaFoldDB" id="A0A1J4MMK6"/>
<keyword evidence="1" id="KW-1133">Transmembrane helix</keyword>
<dbReference type="VEuPathDB" id="CryptoDB:cubi_01951"/>
<gene>
    <name evidence="2" type="ORF">cubi_01951</name>
</gene>
<comment type="caution">
    <text evidence="2">The sequence shown here is derived from an EMBL/GenBank/DDBJ whole genome shotgun (WGS) entry which is preliminary data.</text>
</comment>